<dbReference type="OrthoDB" id="9779746at2"/>
<evidence type="ECO:0000313" key="7">
    <source>
        <dbReference type="Proteomes" id="UP000198346"/>
    </source>
</evidence>
<dbReference type="InterPro" id="IPR009057">
    <property type="entry name" value="Homeodomain-like_sf"/>
</dbReference>
<dbReference type="EMBL" id="FZQA01000004">
    <property type="protein sequence ID" value="SNT74239.1"/>
    <property type="molecule type" value="Genomic_DNA"/>
</dbReference>
<reference evidence="6 7" key="1">
    <citation type="submission" date="2017-07" db="EMBL/GenBank/DDBJ databases">
        <authorList>
            <person name="Sun Z.S."/>
            <person name="Albrecht U."/>
            <person name="Echele G."/>
            <person name="Lee C.C."/>
        </authorList>
    </citation>
    <scope>NUCLEOTIDE SEQUENCE [LARGE SCALE GENOMIC DNA]</scope>
    <source>
        <strain evidence="6 7">CGMCC 1.12710</strain>
    </source>
</reference>
<sequence length="195" mass="21778">MARTQAADYDKKREAITEQAARLFAARGFAGASVSELAALCDVSKSLIYHYYPSKEAILFDVMSEHVDALLDIVRAHRIEEGTPQDSLRALARALLRRYVGAADRQKVLLYERASLPKAQRDEIVAKQREIIAAVERILVRAAPALARDRARLRVRAMLFFGMLNWTHTWFNAAGPVSRDELAETAADAILRSVA</sequence>
<keyword evidence="3" id="KW-0804">Transcription</keyword>
<dbReference type="GO" id="GO:0003700">
    <property type="term" value="F:DNA-binding transcription factor activity"/>
    <property type="evidence" value="ECO:0007669"/>
    <property type="project" value="TreeGrafter"/>
</dbReference>
<dbReference type="PRINTS" id="PR00455">
    <property type="entry name" value="HTHTETR"/>
</dbReference>
<evidence type="ECO:0000256" key="1">
    <source>
        <dbReference type="ARBA" id="ARBA00023015"/>
    </source>
</evidence>
<evidence type="ECO:0000259" key="5">
    <source>
        <dbReference type="PROSITE" id="PS50977"/>
    </source>
</evidence>
<evidence type="ECO:0000256" key="3">
    <source>
        <dbReference type="ARBA" id="ARBA00023163"/>
    </source>
</evidence>
<gene>
    <name evidence="6" type="ORF">SAMN06297382_2150</name>
</gene>
<dbReference type="SUPFAM" id="SSF48498">
    <property type="entry name" value="Tetracyclin repressor-like, C-terminal domain"/>
    <property type="match status" value="1"/>
</dbReference>
<keyword evidence="1" id="KW-0805">Transcription regulation</keyword>
<dbReference type="InterPro" id="IPR001647">
    <property type="entry name" value="HTH_TetR"/>
</dbReference>
<dbReference type="RefSeq" id="WP_089412608.1">
    <property type="nucleotide sequence ID" value="NZ_FZQA01000004.1"/>
</dbReference>
<name>A0A239PVB1_9PROT</name>
<proteinExistence type="predicted"/>
<dbReference type="InterPro" id="IPR036271">
    <property type="entry name" value="Tet_transcr_reg_TetR-rel_C_sf"/>
</dbReference>
<dbReference type="GO" id="GO:0000976">
    <property type="term" value="F:transcription cis-regulatory region binding"/>
    <property type="evidence" value="ECO:0007669"/>
    <property type="project" value="TreeGrafter"/>
</dbReference>
<dbReference type="Pfam" id="PF17932">
    <property type="entry name" value="TetR_C_24"/>
    <property type="match status" value="1"/>
</dbReference>
<feature type="domain" description="HTH tetR-type" evidence="5">
    <location>
        <begin position="10"/>
        <end position="70"/>
    </location>
</feature>
<evidence type="ECO:0000313" key="6">
    <source>
        <dbReference type="EMBL" id="SNT74239.1"/>
    </source>
</evidence>
<dbReference type="InterPro" id="IPR050109">
    <property type="entry name" value="HTH-type_TetR-like_transc_reg"/>
</dbReference>
<dbReference type="Gene3D" id="1.10.357.10">
    <property type="entry name" value="Tetracycline Repressor, domain 2"/>
    <property type="match status" value="1"/>
</dbReference>
<protein>
    <submittedName>
        <fullName evidence="6">Transcriptional regulator, TetR family</fullName>
    </submittedName>
</protein>
<keyword evidence="7" id="KW-1185">Reference proteome</keyword>
<dbReference type="Gene3D" id="1.10.10.60">
    <property type="entry name" value="Homeodomain-like"/>
    <property type="match status" value="1"/>
</dbReference>
<dbReference type="PROSITE" id="PS50977">
    <property type="entry name" value="HTH_TETR_2"/>
    <property type="match status" value="1"/>
</dbReference>
<dbReference type="PANTHER" id="PTHR30055:SF234">
    <property type="entry name" value="HTH-TYPE TRANSCRIPTIONAL REGULATOR BETI"/>
    <property type="match status" value="1"/>
</dbReference>
<dbReference type="Pfam" id="PF00440">
    <property type="entry name" value="TetR_N"/>
    <property type="match status" value="1"/>
</dbReference>
<dbReference type="Proteomes" id="UP000198346">
    <property type="component" value="Unassembled WGS sequence"/>
</dbReference>
<organism evidence="6 7">
    <name type="scientific">Amphiplicatus metriothermophilus</name>
    <dbReference type="NCBI Taxonomy" id="1519374"/>
    <lineage>
        <taxon>Bacteria</taxon>
        <taxon>Pseudomonadati</taxon>
        <taxon>Pseudomonadota</taxon>
        <taxon>Alphaproteobacteria</taxon>
        <taxon>Parvularculales</taxon>
        <taxon>Parvularculaceae</taxon>
        <taxon>Amphiplicatus</taxon>
    </lineage>
</organism>
<feature type="DNA-binding region" description="H-T-H motif" evidence="4">
    <location>
        <begin position="33"/>
        <end position="52"/>
    </location>
</feature>
<accession>A0A239PVB1</accession>
<dbReference type="InterPro" id="IPR041490">
    <property type="entry name" value="KstR2_TetR_C"/>
</dbReference>
<evidence type="ECO:0000256" key="2">
    <source>
        <dbReference type="ARBA" id="ARBA00023125"/>
    </source>
</evidence>
<dbReference type="SUPFAM" id="SSF46689">
    <property type="entry name" value="Homeodomain-like"/>
    <property type="match status" value="1"/>
</dbReference>
<dbReference type="PANTHER" id="PTHR30055">
    <property type="entry name" value="HTH-TYPE TRANSCRIPTIONAL REGULATOR RUTR"/>
    <property type="match status" value="1"/>
</dbReference>
<dbReference type="AlphaFoldDB" id="A0A239PVB1"/>
<keyword evidence="2 4" id="KW-0238">DNA-binding</keyword>
<evidence type="ECO:0000256" key="4">
    <source>
        <dbReference type="PROSITE-ProRule" id="PRU00335"/>
    </source>
</evidence>